<evidence type="ECO:0000256" key="9">
    <source>
        <dbReference type="ARBA" id="ARBA00023316"/>
    </source>
</evidence>
<dbReference type="PROSITE" id="PS51164">
    <property type="entry name" value="CBM1_2"/>
    <property type="match status" value="1"/>
</dbReference>
<dbReference type="EMBL" id="BPQB01000038">
    <property type="protein sequence ID" value="GJE94170.1"/>
    <property type="molecule type" value="Genomic_DNA"/>
</dbReference>
<sequence length="494" mass="51635">MMWLPATFLFLIGATPALAQLTGSVGPTTAASAKRNTICNVLSYGGSVGSSDIGPAIQSAFNNCVLKNKGSTLYVPAGNYNMATWVTLNGASQWALQLDGVITRTATTGGHMIIVQNANDFEMYSSNSAGGIQGNGYQCRNAGPRLLRVITSTSFSVHDLIFVDSPEFHVILDNSQKGEVYNLAIRGADIGGSDGIDVSGSNIWIHDVEVTNRDECVTIKNPSSNHLIERIWCNQSGGSAIGSLGTGTTIENIVYRDIYNVGGNQMFMIKSNGGDGYVRNVVFDNFLGLGTAYALDIDGYWSSISTIAGNGVQLTNITFSNWDGYIVDGSRRAAYQVLCADNAPCTQINIENVQLWASNNVGKYACRSAYGSGACLKSGSGGGYSQVTESYTKPAAYSSPPTLSGNLASGFATNSPIPLPTISTTFFPGMPAISPLAKNGGSPTGPSSPTQPAGGSGGTAAHYAQCGGQGYTGPTTCASPYTCVVSNQYYSQCL</sequence>
<dbReference type="AlphaFoldDB" id="A0A9P3GIB3"/>
<dbReference type="Pfam" id="PF00734">
    <property type="entry name" value="CBM_1"/>
    <property type="match status" value="1"/>
</dbReference>
<evidence type="ECO:0000256" key="10">
    <source>
        <dbReference type="RuleBase" id="RU361169"/>
    </source>
</evidence>
<feature type="region of interest" description="Disordered" evidence="11">
    <location>
        <begin position="437"/>
        <end position="459"/>
    </location>
</feature>
<dbReference type="GO" id="GO:0071555">
    <property type="term" value="P:cell wall organization"/>
    <property type="evidence" value="ECO:0007669"/>
    <property type="project" value="UniProtKB-KW"/>
</dbReference>
<dbReference type="SMART" id="SM00236">
    <property type="entry name" value="fCBD"/>
    <property type="match status" value="1"/>
</dbReference>
<evidence type="ECO:0000256" key="8">
    <source>
        <dbReference type="ARBA" id="ARBA00023295"/>
    </source>
</evidence>
<dbReference type="PANTHER" id="PTHR31736:SF19">
    <property type="entry name" value="PECTIN LYASE SUPERFAMILY PROTEIN-RELATED"/>
    <property type="match status" value="1"/>
</dbReference>
<evidence type="ECO:0000313" key="14">
    <source>
        <dbReference type="EMBL" id="GJE94170.1"/>
    </source>
</evidence>
<evidence type="ECO:0000313" key="15">
    <source>
        <dbReference type="Proteomes" id="UP000703269"/>
    </source>
</evidence>
<keyword evidence="4 12" id="KW-0732">Signal</keyword>
<organism evidence="14 15">
    <name type="scientific">Phanerochaete sordida</name>
    <dbReference type="NCBI Taxonomy" id="48140"/>
    <lineage>
        <taxon>Eukaryota</taxon>
        <taxon>Fungi</taxon>
        <taxon>Dikarya</taxon>
        <taxon>Basidiomycota</taxon>
        <taxon>Agaricomycotina</taxon>
        <taxon>Agaricomycetes</taxon>
        <taxon>Polyporales</taxon>
        <taxon>Phanerochaetaceae</taxon>
        <taxon>Phanerochaete</taxon>
    </lineage>
</organism>
<dbReference type="GO" id="GO:0005576">
    <property type="term" value="C:extracellular region"/>
    <property type="evidence" value="ECO:0007669"/>
    <property type="project" value="UniProtKB-SubCell"/>
</dbReference>
<comment type="caution">
    <text evidence="14">The sequence shown here is derived from an EMBL/GenBank/DDBJ whole genome shotgun (WGS) entry which is preliminary data.</text>
</comment>
<dbReference type="PANTHER" id="PTHR31736">
    <property type="match status" value="1"/>
</dbReference>
<keyword evidence="8 10" id="KW-0326">Glycosidase</keyword>
<keyword evidence="9" id="KW-0961">Cell wall biogenesis/degradation</keyword>
<dbReference type="GO" id="GO:0004650">
    <property type="term" value="F:polygalacturonase activity"/>
    <property type="evidence" value="ECO:0007669"/>
    <property type="project" value="InterPro"/>
</dbReference>
<dbReference type="Proteomes" id="UP000703269">
    <property type="component" value="Unassembled WGS sequence"/>
</dbReference>
<dbReference type="SUPFAM" id="SSF57180">
    <property type="entry name" value="Cellulose-binding domain"/>
    <property type="match status" value="1"/>
</dbReference>
<dbReference type="GO" id="GO:0046576">
    <property type="term" value="F:rhamnogalacturonan alpha-L-rhamnopyranosyl-(1-&gt;4)-alpha-D-galactopyranosyluronide lyase activity"/>
    <property type="evidence" value="ECO:0007669"/>
    <property type="project" value="UniProtKB-ARBA"/>
</dbReference>
<evidence type="ECO:0000256" key="7">
    <source>
        <dbReference type="ARBA" id="ARBA00023180"/>
    </source>
</evidence>
<accession>A0A9P3GIB3</accession>
<dbReference type="InterPro" id="IPR000743">
    <property type="entry name" value="Glyco_hydro_28"/>
</dbReference>
<dbReference type="SUPFAM" id="SSF51126">
    <property type="entry name" value="Pectin lyase-like"/>
    <property type="match status" value="1"/>
</dbReference>
<keyword evidence="3" id="KW-0964">Secreted</keyword>
<feature type="signal peptide" evidence="12">
    <location>
        <begin position="1"/>
        <end position="19"/>
    </location>
</feature>
<dbReference type="InterPro" id="IPR035971">
    <property type="entry name" value="CBD_sf"/>
</dbReference>
<dbReference type="GO" id="GO:0030248">
    <property type="term" value="F:cellulose binding"/>
    <property type="evidence" value="ECO:0007669"/>
    <property type="project" value="InterPro"/>
</dbReference>
<feature type="chain" id="PRO_5040285136" evidence="12">
    <location>
        <begin position="20"/>
        <end position="494"/>
    </location>
</feature>
<dbReference type="Gene3D" id="2.160.20.10">
    <property type="entry name" value="Single-stranded right-handed beta-helix, Pectin lyase-like"/>
    <property type="match status" value="1"/>
</dbReference>
<dbReference type="InterPro" id="IPR000254">
    <property type="entry name" value="CBD"/>
</dbReference>
<evidence type="ECO:0000256" key="3">
    <source>
        <dbReference type="ARBA" id="ARBA00022525"/>
    </source>
</evidence>
<dbReference type="OrthoDB" id="2268901at2759"/>
<evidence type="ECO:0000256" key="11">
    <source>
        <dbReference type="SAM" id="MobiDB-lite"/>
    </source>
</evidence>
<gene>
    <name evidence="14" type="ORF">PsYK624_103380</name>
</gene>
<evidence type="ECO:0000256" key="2">
    <source>
        <dbReference type="ARBA" id="ARBA00008834"/>
    </source>
</evidence>
<proteinExistence type="inferred from homology"/>
<keyword evidence="6" id="KW-1015">Disulfide bond</keyword>
<dbReference type="Pfam" id="PF00295">
    <property type="entry name" value="Glyco_hydro_28"/>
    <property type="match status" value="1"/>
</dbReference>
<comment type="similarity">
    <text evidence="2 10">Belongs to the glycosyl hydrolase 28 family.</text>
</comment>
<keyword evidence="7" id="KW-0325">Glycoprotein</keyword>
<dbReference type="PROSITE" id="PS00562">
    <property type="entry name" value="CBM1_1"/>
    <property type="match status" value="1"/>
</dbReference>
<evidence type="ECO:0000256" key="1">
    <source>
        <dbReference type="ARBA" id="ARBA00004613"/>
    </source>
</evidence>
<feature type="compositionally biased region" description="Low complexity" evidence="11">
    <location>
        <begin position="440"/>
        <end position="453"/>
    </location>
</feature>
<evidence type="ECO:0000256" key="12">
    <source>
        <dbReference type="SAM" id="SignalP"/>
    </source>
</evidence>
<comment type="subcellular location">
    <subcellularLocation>
        <location evidence="1">Secreted</location>
    </subcellularLocation>
</comment>
<name>A0A9P3GIB3_9APHY</name>
<evidence type="ECO:0000259" key="13">
    <source>
        <dbReference type="PROSITE" id="PS51164"/>
    </source>
</evidence>
<protein>
    <submittedName>
        <fullName evidence="14">Carbohydrate-binding module family 1 protein</fullName>
    </submittedName>
</protein>
<dbReference type="GO" id="GO:0005975">
    <property type="term" value="P:carbohydrate metabolic process"/>
    <property type="evidence" value="ECO:0007669"/>
    <property type="project" value="InterPro"/>
</dbReference>
<evidence type="ECO:0000256" key="4">
    <source>
        <dbReference type="ARBA" id="ARBA00022729"/>
    </source>
</evidence>
<evidence type="ECO:0000256" key="6">
    <source>
        <dbReference type="ARBA" id="ARBA00023157"/>
    </source>
</evidence>
<reference evidence="14 15" key="1">
    <citation type="submission" date="2021-08" db="EMBL/GenBank/DDBJ databases">
        <title>Draft Genome Sequence of Phanerochaete sordida strain YK-624.</title>
        <authorList>
            <person name="Mori T."/>
            <person name="Dohra H."/>
            <person name="Suzuki T."/>
            <person name="Kawagishi H."/>
            <person name="Hirai H."/>
        </authorList>
    </citation>
    <scope>NUCLEOTIDE SEQUENCE [LARGE SCALE GENOMIC DNA]</scope>
    <source>
        <strain evidence="14 15">YK-624</strain>
    </source>
</reference>
<keyword evidence="5 10" id="KW-0378">Hydrolase</keyword>
<keyword evidence="15" id="KW-1185">Reference proteome</keyword>
<evidence type="ECO:0000256" key="5">
    <source>
        <dbReference type="ARBA" id="ARBA00022801"/>
    </source>
</evidence>
<dbReference type="InterPro" id="IPR012334">
    <property type="entry name" value="Pectin_lyas_fold"/>
</dbReference>
<dbReference type="InterPro" id="IPR011050">
    <property type="entry name" value="Pectin_lyase_fold/virulence"/>
</dbReference>
<feature type="domain" description="CBM1" evidence="13">
    <location>
        <begin position="458"/>
        <end position="494"/>
    </location>
</feature>